<name>A0AB39S136_9ACTN</name>
<protein>
    <submittedName>
        <fullName evidence="1">Uncharacterized protein</fullName>
    </submittedName>
</protein>
<sequence length="47" mass="5107">MRVEFIAYGPAERCAVLAEVGTFLACLVAEQDLWPGEGLLSPPCRRA</sequence>
<dbReference type="RefSeq" id="WP_369254168.1">
    <property type="nucleotide sequence ID" value="NZ_CP163440.1"/>
</dbReference>
<reference evidence="1" key="1">
    <citation type="submission" date="2024-07" db="EMBL/GenBank/DDBJ databases">
        <authorList>
            <person name="Yu S.T."/>
        </authorList>
    </citation>
    <scope>NUCLEOTIDE SEQUENCE</scope>
    <source>
        <strain evidence="1">R35</strain>
    </source>
</reference>
<accession>A0AB39S136</accession>
<proteinExistence type="predicted"/>
<organism evidence="1">
    <name type="scientific">Streptomyces sp. R35</name>
    <dbReference type="NCBI Taxonomy" id="3238630"/>
    <lineage>
        <taxon>Bacteria</taxon>
        <taxon>Bacillati</taxon>
        <taxon>Actinomycetota</taxon>
        <taxon>Actinomycetes</taxon>
        <taxon>Kitasatosporales</taxon>
        <taxon>Streptomycetaceae</taxon>
        <taxon>Streptomyces</taxon>
    </lineage>
</organism>
<dbReference type="AlphaFoldDB" id="A0AB39S136"/>
<gene>
    <name evidence="1" type="ORF">AB5J50_01540</name>
</gene>
<dbReference type="EMBL" id="CP163440">
    <property type="protein sequence ID" value="XDQ59585.1"/>
    <property type="molecule type" value="Genomic_DNA"/>
</dbReference>
<evidence type="ECO:0000313" key="1">
    <source>
        <dbReference type="EMBL" id="XDQ59585.1"/>
    </source>
</evidence>